<reference evidence="6 7" key="1">
    <citation type="submission" date="2015-12" db="EMBL/GenBank/DDBJ databases">
        <title>Bacillus cereus Group isolate.</title>
        <authorList>
            <person name="Kovac J."/>
        </authorList>
    </citation>
    <scope>NUCLEOTIDE SEQUENCE [LARGE SCALE GENOMIC DNA]</scope>
    <source>
        <strain evidence="6 7">FSL K6-0073</strain>
    </source>
</reference>
<dbReference type="InterPro" id="IPR019931">
    <property type="entry name" value="LPXTG_anchor"/>
</dbReference>
<dbReference type="AlphaFoldDB" id="A0A9X0M8R0"/>
<dbReference type="NCBIfam" id="TIGR01167">
    <property type="entry name" value="LPXTG_anchor"/>
    <property type="match status" value="1"/>
</dbReference>
<protein>
    <submittedName>
        <fullName evidence="6">Cell wall anchor protein</fullName>
    </submittedName>
</protein>
<evidence type="ECO:0000256" key="1">
    <source>
        <dbReference type="ARBA" id="ARBA00004168"/>
    </source>
</evidence>
<proteinExistence type="predicted"/>
<evidence type="ECO:0000256" key="3">
    <source>
        <dbReference type="ARBA" id="ARBA00022525"/>
    </source>
</evidence>
<keyword evidence="3" id="KW-0964">Secreted</keyword>
<evidence type="ECO:0000313" key="6">
    <source>
        <dbReference type="EMBL" id="KXY26439.1"/>
    </source>
</evidence>
<sequence>MLKKCLFLMLFMLALIPIFSFHEKILADKVNSKAGITFSNSYVPTTIIDSLIPDGSNLVIDTSDDQINKKELPKTGGQSFYLFQYLGLSSIIAAFVMLLTLARSKNRKNRNASFYLNK</sequence>
<dbReference type="Proteomes" id="UP000075476">
    <property type="component" value="Unassembled WGS sequence"/>
</dbReference>
<dbReference type="EMBL" id="LOMO01000280">
    <property type="protein sequence ID" value="KXY26439.1"/>
    <property type="molecule type" value="Genomic_DNA"/>
</dbReference>
<dbReference type="RefSeq" id="WP_016117256.1">
    <property type="nucleotide sequence ID" value="NZ_CAKJVR010000012.1"/>
</dbReference>
<evidence type="ECO:0000256" key="5">
    <source>
        <dbReference type="ARBA" id="ARBA00023088"/>
    </source>
</evidence>
<accession>A0A9X0M8R0</accession>
<name>A0A9X0M8R0_BACCE</name>
<evidence type="ECO:0000313" key="7">
    <source>
        <dbReference type="Proteomes" id="UP000075476"/>
    </source>
</evidence>
<organism evidence="6 7">
    <name type="scientific">Bacillus cereus</name>
    <dbReference type="NCBI Taxonomy" id="1396"/>
    <lineage>
        <taxon>Bacteria</taxon>
        <taxon>Bacillati</taxon>
        <taxon>Bacillota</taxon>
        <taxon>Bacilli</taxon>
        <taxon>Bacillales</taxon>
        <taxon>Bacillaceae</taxon>
        <taxon>Bacillus</taxon>
        <taxon>Bacillus cereus group</taxon>
    </lineage>
</organism>
<comment type="subcellular location">
    <subcellularLocation>
        <location evidence="1">Secreted</location>
        <location evidence="1">Cell wall</location>
        <topology evidence="1">Peptidoglycan-anchor</topology>
    </subcellularLocation>
</comment>
<evidence type="ECO:0000256" key="2">
    <source>
        <dbReference type="ARBA" id="ARBA00022512"/>
    </source>
</evidence>
<gene>
    <name evidence="6" type="ORF">AT268_05485</name>
</gene>
<evidence type="ECO:0000256" key="4">
    <source>
        <dbReference type="ARBA" id="ARBA00022729"/>
    </source>
</evidence>
<keyword evidence="4" id="KW-0732">Signal</keyword>
<keyword evidence="2" id="KW-0134">Cell wall</keyword>
<comment type="caution">
    <text evidence="6">The sequence shown here is derived from an EMBL/GenBank/DDBJ whole genome shotgun (WGS) entry which is preliminary data.</text>
</comment>
<keyword evidence="5" id="KW-0572">Peptidoglycan-anchor</keyword>
<dbReference type="Pfam" id="PF00746">
    <property type="entry name" value="Gram_pos_anchor"/>
    <property type="match status" value="1"/>
</dbReference>